<keyword evidence="1" id="KW-0472">Membrane</keyword>
<gene>
    <name evidence="2" type="ORF">XpopCFBP1817_11380</name>
</gene>
<dbReference type="AlphaFoldDB" id="A0A2S7ENI7"/>
<protein>
    <submittedName>
        <fullName evidence="2">Uncharacterized protein</fullName>
    </submittedName>
</protein>
<dbReference type="Proteomes" id="UP000239939">
    <property type="component" value="Unassembled WGS sequence"/>
</dbReference>
<evidence type="ECO:0000313" key="3">
    <source>
        <dbReference type="Proteomes" id="UP000239939"/>
    </source>
</evidence>
<comment type="caution">
    <text evidence="2">The sequence shown here is derived from an EMBL/GenBank/DDBJ whole genome shotgun (WGS) entry which is preliminary data.</text>
</comment>
<proteinExistence type="predicted"/>
<sequence length="177" mass="18781">MIYPQSVPSDVLAVLLAVAEGVQRERHARLVRRLLLAAGLALCLLLLAALTSSVHAAAPSLSDALECRLPTAQAETVMADYGIPTDGKGVQFGTLVTAFDIPVMKIEAVKEFGTLHLYYVIVADALQPFIDAAGMQAGGPGFVRSSLHQLNSLHAIAPTEVRQRGALMAPIHCEMKA</sequence>
<evidence type="ECO:0000256" key="1">
    <source>
        <dbReference type="SAM" id="Phobius"/>
    </source>
</evidence>
<dbReference type="RefSeq" id="WP_128417231.1">
    <property type="nucleotide sequence ID" value="NZ_MDEJ01000062.1"/>
</dbReference>
<dbReference type="OrthoDB" id="6006678at2"/>
<keyword evidence="1" id="KW-0812">Transmembrane</keyword>
<reference evidence="3" key="1">
    <citation type="submission" date="2016-08" db="EMBL/GenBank/DDBJ databases">
        <authorList>
            <person name="Merda D."/>
            <person name="Briand M."/>
            <person name="Taghouti G."/>
            <person name="Carrere S."/>
            <person name="Gouzy J."/>
            <person name="Portier P."/>
            <person name="Jacques M.-A."/>
            <person name="Fischer-Le Saux M."/>
        </authorList>
    </citation>
    <scope>NUCLEOTIDE SEQUENCE [LARGE SCALE GENOMIC DNA]</scope>
    <source>
        <strain evidence="3">CFBP1817</strain>
    </source>
</reference>
<dbReference type="EMBL" id="MDEJ01000062">
    <property type="protein sequence ID" value="PPU93054.1"/>
    <property type="molecule type" value="Genomic_DNA"/>
</dbReference>
<organism evidence="2 3">
    <name type="scientific">Xanthomonas populi</name>
    <dbReference type="NCBI Taxonomy" id="53414"/>
    <lineage>
        <taxon>Bacteria</taxon>
        <taxon>Pseudomonadati</taxon>
        <taxon>Pseudomonadota</taxon>
        <taxon>Gammaproteobacteria</taxon>
        <taxon>Lysobacterales</taxon>
        <taxon>Lysobacteraceae</taxon>
        <taxon>Xanthomonas</taxon>
    </lineage>
</organism>
<keyword evidence="1" id="KW-1133">Transmembrane helix</keyword>
<keyword evidence="3" id="KW-1185">Reference proteome</keyword>
<accession>A0A2S7ENI7</accession>
<evidence type="ECO:0000313" key="2">
    <source>
        <dbReference type="EMBL" id="PPU93054.1"/>
    </source>
</evidence>
<name>A0A2S7ENI7_9XANT</name>
<feature type="transmembrane region" description="Helical" evidence="1">
    <location>
        <begin position="34"/>
        <end position="58"/>
    </location>
</feature>